<evidence type="ECO:0000313" key="3">
    <source>
        <dbReference type="Proteomes" id="UP000187283"/>
    </source>
</evidence>
<keyword evidence="1" id="KW-1133">Transmembrane helix</keyword>
<keyword evidence="1" id="KW-0812">Transmembrane</keyword>
<protein>
    <submittedName>
        <fullName evidence="2">Uncharacterized protein</fullName>
    </submittedName>
</protein>
<accession>A0A1R1X4U3</accession>
<keyword evidence="3" id="KW-1185">Reference proteome</keyword>
<feature type="transmembrane region" description="Helical" evidence="1">
    <location>
        <begin position="49"/>
        <end position="67"/>
    </location>
</feature>
<dbReference type="Proteomes" id="UP000187283">
    <property type="component" value="Unassembled WGS sequence"/>
</dbReference>
<reference evidence="2 3" key="1">
    <citation type="submission" date="2017-01" db="EMBL/GenBank/DDBJ databases">
        <authorList>
            <person name="Mah S.A."/>
            <person name="Swanson W.J."/>
            <person name="Moy G.W."/>
            <person name="Vacquier V.D."/>
        </authorList>
    </citation>
    <scope>NUCLEOTIDE SEQUENCE [LARGE SCALE GENOMIC DNA]</scope>
    <source>
        <strain evidence="2 3">GSMNP</strain>
    </source>
</reference>
<sequence length="154" mass="17074">MNRSNNAGKKKVKSDFDLLANSQSHKPKNLPSTSAKSIRTIMSIFNSKLRLFAFSFLLLCLFFFINYSSSLKFNKPFLSKLKFDHENPSSADNSISAEQIELKTAFSPDTSLAKNINYSKINDMTTPDLPNLDIKTGSLLTPLLVARPVGSAAH</sequence>
<organism evidence="2 3">
    <name type="scientific">Smittium culicis</name>
    <dbReference type="NCBI Taxonomy" id="133412"/>
    <lineage>
        <taxon>Eukaryota</taxon>
        <taxon>Fungi</taxon>
        <taxon>Fungi incertae sedis</taxon>
        <taxon>Zoopagomycota</taxon>
        <taxon>Kickxellomycotina</taxon>
        <taxon>Harpellomycetes</taxon>
        <taxon>Harpellales</taxon>
        <taxon>Legeriomycetaceae</taxon>
        <taxon>Smittium</taxon>
    </lineage>
</organism>
<keyword evidence="1" id="KW-0472">Membrane</keyword>
<feature type="non-terminal residue" evidence="2">
    <location>
        <position position="154"/>
    </location>
</feature>
<evidence type="ECO:0000313" key="2">
    <source>
        <dbReference type="EMBL" id="OMJ09655.1"/>
    </source>
</evidence>
<name>A0A1R1X4U3_9FUNG</name>
<dbReference type="AlphaFoldDB" id="A0A1R1X4U3"/>
<proteinExistence type="predicted"/>
<dbReference type="OrthoDB" id="3907302at2759"/>
<dbReference type="EMBL" id="LSSN01005357">
    <property type="protein sequence ID" value="OMJ09655.1"/>
    <property type="molecule type" value="Genomic_DNA"/>
</dbReference>
<evidence type="ECO:0000256" key="1">
    <source>
        <dbReference type="SAM" id="Phobius"/>
    </source>
</evidence>
<gene>
    <name evidence="2" type="ORF">AYI70_g10806</name>
</gene>
<comment type="caution">
    <text evidence="2">The sequence shown here is derived from an EMBL/GenBank/DDBJ whole genome shotgun (WGS) entry which is preliminary data.</text>
</comment>